<accession>T0KSC2</accession>
<dbReference type="Gene3D" id="2.40.420.20">
    <property type="match status" value="1"/>
</dbReference>
<dbReference type="RefSeq" id="WP_021287232.1">
    <property type="nucleotide sequence ID" value="NZ_AUPZ01000005.1"/>
</dbReference>
<dbReference type="SUPFAM" id="SSF111369">
    <property type="entry name" value="HlyD-like secretion proteins"/>
    <property type="match status" value="1"/>
</dbReference>
<dbReference type="PATRIC" id="fig|1172190.3.peg.938"/>
<dbReference type="Proteomes" id="UP000015520">
    <property type="component" value="Unassembled WGS sequence"/>
</dbReference>
<protein>
    <recommendedName>
        <fullName evidence="3">CzcB-like barrel-sandwich hybrid domain-containing protein</fullName>
    </recommendedName>
</protein>
<gene>
    <name evidence="4" type="ORF">M947_04805</name>
</gene>
<reference evidence="4 5" key="1">
    <citation type="submission" date="2013-07" db="EMBL/GenBank/DDBJ databases">
        <title>Sulfurimonas hongkongensis AST-10 Genome Sequencing.</title>
        <authorList>
            <person name="Cai L."/>
            <person name="Zhang T."/>
        </authorList>
    </citation>
    <scope>NUCLEOTIDE SEQUENCE [LARGE SCALE GENOMIC DNA]</scope>
    <source>
        <strain evidence="4 5">AST-10</strain>
    </source>
</reference>
<dbReference type="OrthoDB" id="5318766at2"/>
<feature type="domain" description="CzcB-like barrel-sandwich hybrid" evidence="3">
    <location>
        <begin position="55"/>
        <end position="192"/>
    </location>
</feature>
<evidence type="ECO:0000313" key="4">
    <source>
        <dbReference type="EMBL" id="EQB39904.1"/>
    </source>
</evidence>
<dbReference type="Gene3D" id="1.10.287.470">
    <property type="entry name" value="Helix hairpin bin"/>
    <property type="match status" value="1"/>
</dbReference>
<dbReference type="eggNOG" id="COG0845">
    <property type="taxonomic scope" value="Bacteria"/>
</dbReference>
<dbReference type="PANTHER" id="PTHR30469">
    <property type="entry name" value="MULTIDRUG RESISTANCE PROTEIN MDTA"/>
    <property type="match status" value="1"/>
</dbReference>
<dbReference type="Pfam" id="PF25973">
    <property type="entry name" value="BSH_CzcB"/>
    <property type="match status" value="1"/>
</dbReference>
<dbReference type="AlphaFoldDB" id="T0KSC2"/>
<keyword evidence="2" id="KW-0175">Coiled coil</keyword>
<sequence>MKYLLLCVVLFLNIQAADEKPQASLVVTKSVKEGYASALQSYVGSLYYDINSNLASQSAGAVSRVFVKESQKVRKGEVLVKLDSSILEANIKAKRAMLDSFLAEFKKQQKDLQRADALLEKNSIAQSSHDNTFYKLESLKAEIEAQKAELLSMNIQLDKMSIKAPFDGVVVKRNVDVGEWVTEGSSVLNIVDPKSIEAVVNVPSQFLSILKEGQKLQAKIDARDIEVSIKSIVPLADKASRTLPLKLSFASQNSLIEGMRIDVEVPTLKKQKVLLVPRDAVIKRFGSYVVFSVVDAKAIMINVKVVNYNENEAAILSDKLSVGQRVVTKGNERIFPNMSVVEKGN</sequence>
<dbReference type="EMBL" id="AUPZ01000005">
    <property type="protein sequence ID" value="EQB39904.1"/>
    <property type="molecule type" value="Genomic_DNA"/>
</dbReference>
<dbReference type="GO" id="GO:0015562">
    <property type="term" value="F:efflux transmembrane transporter activity"/>
    <property type="evidence" value="ECO:0007669"/>
    <property type="project" value="TreeGrafter"/>
</dbReference>
<organism evidence="4 5">
    <name type="scientific">Sulfurimonas hongkongensis</name>
    <dbReference type="NCBI Taxonomy" id="1172190"/>
    <lineage>
        <taxon>Bacteria</taxon>
        <taxon>Pseudomonadati</taxon>
        <taxon>Campylobacterota</taxon>
        <taxon>Epsilonproteobacteria</taxon>
        <taxon>Campylobacterales</taxon>
        <taxon>Sulfurimonadaceae</taxon>
        <taxon>Sulfurimonas</taxon>
    </lineage>
</organism>
<name>T0KSC2_9BACT</name>
<dbReference type="Gene3D" id="2.40.30.170">
    <property type="match status" value="1"/>
</dbReference>
<evidence type="ECO:0000256" key="1">
    <source>
        <dbReference type="ARBA" id="ARBA00009477"/>
    </source>
</evidence>
<dbReference type="GO" id="GO:1990281">
    <property type="term" value="C:efflux pump complex"/>
    <property type="evidence" value="ECO:0007669"/>
    <property type="project" value="TreeGrafter"/>
</dbReference>
<proteinExistence type="inferred from homology"/>
<evidence type="ECO:0000256" key="2">
    <source>
        <dbReference type="SAM" id="Coils"/>
    </source>
</evidence>
<dbReference type="Gene3D" id="2.40.50.100">
    <property type="match status" value="1"/>
</dbReference>
<comment type="caution">
    <text evidence="4">The sequence shown here is derived from an EMBL/GenBank/DDBJ whole genome shotgun (WGS) entry which is preliminary data.</text>
</comment>
<dbReference type="PANTHER" id="PTHR30469:SF38">
    <property type="entry name" value="HLYD FAMILY SECRETION PROTEIN"/>
    <property type="match status" value="1"/>
</dbReference>
<dbReference type="NCBIfam" id="TIGR01730">
    <property type="entry name" value="RND_mfp"/>
    <property type="match status" value="1"/>
</dbReference>
<evidence type="ECO:0000313" key="5">
    <source>
        <dbReference type="Proteomes" id="UP000015520"/>
    </source>
</evidence>
<dbReference type="InterPro" id="IPR058647">
    <property type="entry name" value="BSH_CzcB-like"/>
</dbReference>
<dbReference type="STRING" id="1172190.M947_04805"/>
<feature type="coiled-coil region" evidence="2">
    <location>
        <begin position="102"/>
        <end position="156"/>
    </location>
</feature>
<comment type="similarity">
    <text evidence="1">Belongs to the membrane fusion protein (MFP) (TC 8.A.1) family.</text>
</comment>
<keyword evidence="5" id="KW-1185">Reference proteome</keyword>
<evidence type="ECO:0000259" key="3">
    <source>
        <dbReference type="Pfam" id="PF25973"/>
    </source>
</evidence>
<dbReference type="InterPro" id="IPR006143">
    <property type="entry name" value="RND_pump_MFP"/>
</dbReference>